<evidence type="ECO:0000259" key="1">
    <source>
        <dbReference type="SMART" id="SM00327"/>
    </source>
</evidence>
<dbReference type="EMBL" id="BLPF01000004">
    <property type="protein sequence ID" value="GFJ85391.1"/>
    <property type="molecule type" value="Genomic_DNA"/>
</dbReference>
<proteinExistence type="predicted"/>
<dbReference type="InterPro" id="IPR002035">
    <property type="entry name" value="VWF_A"/>
</dbReference>
<dbReference type="SUPFAM" id="SSF53300">
    <property type="entry name" value="vWA-like"/>
    <property type="match status" value="1"/>
</dbReference>
<dbReference type="Pfam" id="PF13531">
    <property type="entry name" value="SBP_bac_11"/>
    <property type="match status" value="1"/>
</dbReference>
<reference evidence="2 3" key="1">
    <citation type="submission" date="2020-03" db="EMBL/GenBank/DDBJ databases">
        <title>Whole genome shotgun sequence of Phytohabitans houttuyneae NBRC 108639.</title>
        <authorList>
            <person name="Komaki H."/>
            <person name="Tamura T."/>
        </authorList>
    </citation>
    <scope>NUCLEOTIDE SEQUENCE [LARGE SCALE GENOMIC DNA]</scope>
    <source>
        <strain evidence="2 3">NBRC 108639</strain>
    </source>
</reference>
<dbReference type="InterPro" id="IPR036465">
    <property type="entry name" value="vWFA_dom_sf"/>
</dbReference>
<dbReference type="AlphaFoldDB" id="A0A6V8KSS0"/>
<sequence>MGKHSTGDAVRGRPALAVAACGVVAVLVAAGVYVRARDEPSGVAEAACPHTVRVVTASSFAPVLEALAPRTSADESCVNLQFTVADGRAAPGAVERIDADVWIPDDSSWMATAAGGLLAAKDVAGSGAVVAETPIYMVTDAATADRIRAAGGSWLALANLVASRSGVRLAVRDPGGSGDGMVGAGGVAEAVWLAKGMDASALALARALPVTRTVTGGDPALPKQAGEVGLVPEYALLPRLGATAPAILSGSDYAVMLRYTWLPTTAAVKDLSRVAALERLRNALTGVPGAAALGEARLRGPGVDRPPAGADVELPALARVRMGVLGAHHVDHVLATWYPPDRRTNLLAVVDVSGSMGEQAPGSGAKLIDLVREGCRALGGLLPDDSRVGIWEFGIGLDPPRDHRVLLPTAALSAPHRAAMDAAVGRLAARKTGTGLYDTILAAYTAGRDAYEPGISTQVLVFTDGRNEGDPQGITLAQLTAGLQRAKDPARPVQLSVVAFGQRQEAKLLAGAVEAVDGYVADLTTAEEVTAVFIHTAAGGLHGD</sequence>
<dbReference type="Proteomes" id="UP000482800">
    <property type="component" value="Unassembled WGS sequence"/>
</dbReference>
<feature type="domain" description="VWFA" evidence="1">
    <location>
        <begin position="343"/>
        <end position="538"/>
    </location>
</feature>
<name>A0A6V8KSS0_9ACTN</name>
<protein>
    <recommendedName>
        <fullName evidence="1">VWFA domain-containing protein</fullName>
    </recommendedName>
</protein>
<dbReference type="Gene3D" id="3.40.50.410">
    <property type="entry name" value="von Willebrand factor, type A domain"/>
    <property type="match status" value="1"/>
</dbReference>
<dbReference type="SMART" id="SM00327">
    <property type="entry name" value="VWA"/>
    <property type="match status" value="1"/>
</dbReference>
<comment type="caution">
    <text evidence="2">The sequence shown here is derived from an EMBL/GenBank/DDBJ whole genome shotgun (WGS) entry which is preliminary data.</text>
</comment>
<gene>
    <name evidence="2" type="ORF">Phou_095710</name>
</gene>
<keyword evidence="3" id="KW-1185">Reference proteome</keyword>
<accession>A0A6V8KSS0</accession>
<dbReference type="RefSeq" id="WP_173070416.1">
    <property type="nucleotide sequence ID" value="NZ_BAABGO010000041.1"/>
</dbReference>
<organism evidence="2 3">
    <name type="scientific">Phytohabitans houttuyneae</name>
    <dbReference type="NCBI Taxonomy" id="1076126"/>
    <lineage>
        <taxon>Bacteria</taxon>
        <taxon>Bacillati</taxon>
        <taxon>Actinomycetota</taxon>
        <taxon>Actinomycetes</taxon>
        <taxon>Micromonosporales</taxon>
        <taxon>Micromonosporaceae</taxon>
    </lineage>
</organism>
<reference evidence="2 3" key="2">
    <citation type="submission" date="2020-03" db="EMBL/GenBank/DDBJ databases">
        <authorList>
            <person name="Ichikawa N."/>
            <person name="Kimura A."/>
            <person name="Kitahashi Y."/>
            <person name="Uohara A."/>
        </authorList>
    </citation>
    <scope>NUCLEOTIDE SEQUENCE [LARGE SCALE GENOMIC DNA]</scope>
    <source>
        <strain evidence="2 3">NBRC 108639</strain>
    </source>
</reference>
<evidence type="ECO:0000313" key="2">
    <source>
        <dbReference type="EMBL" id="GFJ85391.1"/>
    </source>
</evidence>
<evidence type="ECO:0000313" key="3">
    <source>
        <dbReference type="Proteomes" id="UP000482800"/>
    </source>
</evidence>